<accession>A0A182FZE3</accession>
<reference evidence="1" key="2">
    <citation type="submission" date="2022-08" db="UniProtKB">
        <authorList>
            <consortium name="EnsemblMetazoa"/>
        </authorList>
    </citation>
    <scope>IDENTIFICATION</scope>
    <source>
        <strain evidence="1">STECLA/ALBI9_A</strain>
    </source>
</reference>
<protein>
    <submittedName>
        <fullName evidence="1">Uncharacterized protein</fullName>
    </submittedName>
</protein>
<sequence length="53" mass="6324">MHSMHLRAFLLESSESTRYRYIYDIRARSSQKLEAKNSIKKLHSLHPAEVYCK</sequence>
<proteinExistence type="predicted"/>
<dbReference type="AlphaFoldDB" id="A0A182FZE3"/>
<evidence type="ECO:0000313" key="1">
    <source>
        <dbReference type="EnsemblMetazoa" id="AALB014959-PA"/>
    </source>
</evidence>
<dbReference type="EnsemblMetazoa" id="AALB014959-RA">
    <property type="protein sequence ID" value="AALB014959-PA"/>
    <property type="gene ID" value="AALB014959"/>
</dbReference>
<reference evidence="1 2" key="1">
    <citation type="journal article" date="2017" name="G3 (Bethesda)">
        <title>The Physical Genome Mapping of Anopheles albimanus Corrected Scaffold Misassemblies and Identified Interarm Rearrangements in Genus Anopheles.</title>
        <authorList>
            <person name="Artemov G.N."/>
            <person name="Peery A.N."/>
            <person name="Jiang X."/>
            <person name="Tu Z."/>
            <person name="Stegniy V.N."/>
            <person name="Sharakhova M.V."/>
            <person name="Sharakhov I.V."/>
        </authorList>
    </citation>
    <scope>NUCLEOTIDE SEQUENCE [LARGE SCALE GENOMIC DNA]</scope>
    <source>
        <strain evidence="1 2">ALBI9_A</strain>
    </source>
</reference>
<name>A0A182FZE3_ANOAL</name>
<dbReference type="Proteomes" id="UP000069272">
    <property type="component" value="Chromosome 3R"/>
</dbReference>
<organism evidence="1 2">
    <name type="scientific">Anopheles albimanus</name>
    <name type="common">New world malaria mosquito</name>
    <dbReference type="NCBI Taxonomy" id="7167"/>
    <lineage>
        <taxon>Eukaryota</taxon>
        <taxon>Metazoa</taxon>
        <taxon>Ecdysozoa</taxon>
        <taxon>Arthropoda</taxon>
        <taxon>Hexapoda</taxon>
        <taxon>Insecta</taxon>
        <taxon>Pterygota</taxon>
        <taxon>Neoptera</taxon>
        <taxon>Endopterygota</taxon>
        <taxon>Diptera</taxon>
        <taxon>Nematocera</taxon>
        <taxon>Culicoidea</taxon>
        <taxon>Culicidae</taxon>
        <taxon>Anophelinae</taxon>
        <taxon>Anopheles</taxon>
    </lineage>
</organism>
<dbReference type="VEuPathDB" id="VectorBase:AALB014959"/>
<keyword evidence="2" id="KW-1185">Reference proteome</keyword>
<evidence type="ECO:0000313" key="2">
    <source>
        <dbReference type="Proteomes" id="UP000069272"/>
    </source>
</evidence>